<dbReference type="CDD" id="cd03443">
    <property type="entry name" value="PaaI_thioesterase"/>
    <property type="match status" value="1"/>
</dbReference>
<reference evidence="4 5" key="1">
    <citation type="submission" date="2017-02" db="EMBL/GenBank/DDBJ databases">
        <authorList>
            <person name="Peterson S.W."/>
        </authorList>
    </citation>
    <scope>NUCLEOTIDE SEQUENCE [LARGE SCALE GENOMIC DNA]</scope>
    <source>
        <strain evidence="4 5">DSM 22323</strain>
    </source>
</reference>
<dbReference type="SUPFAM" id="SSF54637">
    <property type="entry name" value="Thioesterase/thiol ester dehydrase-isomerase"/>
    <property type="match status" value="1"/>
</dbReference>
<accession>A0A1T5CQA6</accession>
<dbReference type="InterPro" id="IPR006683">
    <property type="entry name" value="Thioestr_dom"/>
</dbReference>
<comment type="similarity">
    <text evidence="1">Belongs to the thioesterase PaaI family.</text>
</comment>
<evidence type="ECO:0000313" key="4">
    <source>
        <dbReference type="EMBL" id="SKB61642.1"/>
    </source>
</evidence>
<dbReference type="GO" id="GO:0061522">
    <property type="term" value="F:1,4-dihydroxy-2-naphthoyl-CoA thioesterase activity"/>
    <property type="evidence" value="ECO:0007669"/>
    <property type="project" value="TreeGrafter"/>
</dbReference>
<gene>
    <name evidence="4" type="ORF">SAMN05660477_00250</name>
</gene>
<organism evidence="4 5">
    <name type="scientific">Soonwooa buanensis</name>
    <dbReference type="NCBI Taxonomy" id="619805"/>
    <lineage>
        <taxon>Bacteria</taxon>
        <taxon>Pseudomonadati</taxon>
        <taxon>Bacteroidota</taxon>
        <taxon>Flavobacteriia</taxon>
        <taxon>Flavobacteriales</taxon>
        <taxon>Weeksellaceae</taxon>
        <taxon>Chryseobacterium group</taxon>
        <taxon>Soonwooa</taxon>
    </lineage>
</organism>
<evidence type="ECO:0000256" key="2">
    <source>
        <dbReference type="ARBA" id="ARBA00022801"/>
    </source>
</evidence>
<dbReference type="GO" id="GO:0005829">
    <property type="term" value="C:cytosol"/>
    <property type="evidence" value="ECO:0007669"/>
    <property type="project" value="TreeGrafter"/>
</dbReference>
<protein>
    <submittedName>
        <fullName evidence="4">1,4-dihydroxy-2-naphthoyl-CoA hydrolase</fullName>
    </submittedName>
</protein>
<keyword evidence="5" id="KW-1185">Reference proteome</keyword>
<name>A0A1T5CQA6_9FLAO</name>
<sequence>MDQATKEAKLKHLNEWCKHTILEVLDIKFIDITEDSLTATMPVTWKVHQPMGLMHGGASCVLAESLGSTLSVTALDLDKYYAVGTSINSNHLKSATKGIVTGTARFIRKGATLHYSEIEIRNEKGELLNHTTMTNIVIRK</sequence>
<evidence type="ECO:0000313" key="5">
    <source>
        <dbReference type="Proteomes" id="UP000191112"/>
    </source>
</evidence>
<dbReference type="Pfam" id="PF03061">
    <property type="entry name" value="4HBT"/>
    <property type="match status" value="1"/>
</dbReference>
<dbReference type="NCBIfam" id="TIGR00369">
    <property type="entry name" value="unchar_dom_1"/>
    <property type="match status" value="1"/>
</dbReference>
<dbReference type="OrthoDB" id="9798208at2"/>
<dbReference type="Gene3D" id="3.10.129.10">
    <property type="entry name" value="Hotdog Thioesterase"/>
    <property type="match status" value="1"/>
</dbReference>
<dbReference type="PANTHER" id="PTHR43240">
    <property type="entry name" value="1,4-DIHYDROXY-2-NAPHTHOYL-COA THIOESTERASE 1"/>
    <property type="match status" value="1"/>
</dbReference>
<dbReference type="EMBL" id="FUYZ01000001">
    <property type="protein sequence ID" value="SKB61642.1"/>
    <property type="molecule type" value="Genomic_DNA"/>
</dbReference>
<dbReference type="AlphaFoldDB" id="A0A1T5CQA6"/>
<feature type="domain" description="Thioesterase" evidence="3">
    <location>
        <begin position="51"/>
        <end position="127"/>
    </location>
</feature>
<dbReference type="InterPro" id="IPR003736">
    <property type="entry name" value="PAAI_dom"/>
</dbReference>
<evidence type="ECO:0000259" key="3">
    <source>
        <dbReference type="Pfam" id="PF03061"/>
    </source>
</evidence>
<dbReference type="STRING" id="619805.SAMN05660477_00250"/>
<keyword evidence="2 4" id="KW-0378">Hydrolase</keyword>
<proteinExistence type="inferred from homology"/>
<dbReference type="RefSeq" id="WP_079665557.1">
    <property type="nucleotide sequence ID" value="NZ_FUYZ01000001.1"/>
</dbReference>
<evidence type="ECO:0000256" key="1">
    <source>
        <dbReference type="ARBA" id="ARBA00008324"/>
    </source>
</evidence>
<dbReference type="PANTHER" id="PTHR43240:SF5">
    <property type="entry name" value="1,4-DIHYDROXY-2-NAPHTHOYL-COA THIOESTERASE 1"/>
    <property type="match status" value="1"/>
</dbReference>
<dbReference type="InterPro" id="IPR029069">
    <property type="entry name" value="HotDog_dom_sf"/>
</dbReference>
<dbReference type="Proteomes" id="UP000191112">
    <property type="component" value="Unassembled WGS sequence"/>
</dbReference>